<dbReference type="EMBL" id="BLKC01000005">
    <property type="protein sequence ID" value="GFF24522.1"/>
    <property type="molecule type" value="Genomic_DNA"/>
</dbReference>
<gene>
    <name evidence="4" type="ORF">Aud_005195</name>
    <name evidence="2" type="ORF">IFM46972_01071</name>
    <name evidence="3" type="ORF">IFM53868_05795</name>
</gene>
<evidence type="ECO:0000313" key="3">
    <source>
        <dbReference type="EMBL" id="GFF89312.1"/>
    </source>
</evidence>
<reference evidence="4" key="1">
    <citation type="journal article" date="2015" name="Genome Announc.">
        <title>Draft Genome Sequence of the Pathogenic Filamentous Fungus Aspergillus udagawae Strain IFM 46973T.</title>
        <authorList>
            <person name="Kusuya Y."/>
            <person name="Takahashi-Nakaguchi A."/>
            <person name="Takahashi H."/>
            <person name="Yaguchi T."/>
        </authorList>
    </citation>
    <scope>NUCLEOTIDE SEQUENCE</scope>
    <source>
        <strain evidence="4">IFM 46973</strain>
    </source>
</reference>
<organism evidence="4 5">
    <name type="scientific">Aspergillus udagawae</name>
    <dbReference type="NCBI Taxonomy" id="91492"/>
    <lineage>
        <taxon>Eukaryota</taxon>
        <taxon>Fungi</taxon>
        <taxon>Dikarya</taxon>
        <taxon>Ascomycota</taxon>
        <taxon>Pezizomycotina</taxon>
        <taxon>Eurotiomycetes</taxon>
        <taxon>Eurotiomycetidae</taxon>
        <taxon>Eurotiales</taxon>
        <taxon>Aspergillaceae</taxon>
        <taxon>Aspergillus</taxon>
        <taxon>Aspergillus subgen. Fumigati</taxon>
    </lineage>
</organism>
<dbReference type="EMBL" id="BBXM02000003">
    <property type="protein sequence ID" value="GIC88794.1"/>
    <property type="molecule type" value="Genomic_DNA"/>
</dbReference>
<evidence type="ECO:0000313" key="7">
    <source>
        <dbReference type="Proteomes" id="UP000465266"/>
    </source>
</evidence>
<feature type="compositionally biased region" description="Basic and acidic residues" evidence="1">
    <location>
        <begin position="90"/>
        <end position="124"/>
    </location>
</feature>
<dbReference type="Proteomes" id="UP000465221">
    <property type="component" value="Unassembled WGS sequence"/>
</dbReference>
<evidence type="ECO:0000313" key="6">
    <source>
        <dbReference type="Proteomes" id="UP000465221"/>
    </source>
</evidence>
<name>A0A8E0QPN9_9EURO</name>
<keyword evidence="7" id="KW-1185">Reference proteome</keyword>
<dbReference type="Proteomes" id="UP000036893">
    <property type="component" value="Unassembled WGS sequence"/>
</dbReference>
<evidence type="ECO:0000313" key="5">
    <source>
        <dbReference type="Proteomes" id="UP000036893"/>
    </source>
</evidence>
<dbReference type="GeneID" id="66992671"/>
<dbReference type="AlphaFoldDB" id="A0A8E0QPN9"/>
<accession>A0A8E0QPN9</accession>
<protein>
    <submittedName>
        <fullName evidence="4">Uncharacterized protein</fullName>
    </submittedName>
</protein>
<comment type="caution">
    <text evidence="4">The sequence shown here is derived from an EMBL/GenBank/DDBJ whole genome shotgun (WGS) entry which is preliminary data.</text>
</comment>
<reference evidence="2 6" key="2">
    <citation type="submission" date="2020-01" db="EMBL/GenBank/DDBJ databases">
        <title>Draft genome sequence of Aspergillus udagawae IFM 46972.</title>
        <authorList>
            <person name="Takahashi H."/>
            <person name="Yaguchi T."/>
        </authorList>
    </citation>
    <scope>NUCLEOTIDE SEQUENCE [LARGE SCALE GENOMIC DNA]</scope>
    <source>
        <strain evidence="2 6">IFM 46972</strain>
    </source>
</reference>
<dbReference type="RefSeq" id="XP_043146060.1">
    <property type="nucleotide sequence ID" value="XM_043290125.1"/>
</dbReference>
<feature type="compositionally biased region" description="Gly residues" evidence="1">
    <location>
        <begin position="125"/>
        <end position="136"/>
    </location>
</feature>
<reference evidence="3 7" key="3">
    <citation type="submission" date="2020-01" db="EMBL/GenBank/DDBJ databases">
        <title>Draft genome sequence of Aspergillus udagawae IFM 53868.</title>
        <authorList>
            <person name="Takahashi H."/>
            <person name="Yaguchi T."/>
        </authorList>
    </citation>
    <scope>NUCLEOTIDE SEQUENCE [LARGE SCALE GENOMIC DNA]</scope>
    <source>
        <strain evidence="3 7">IFM 53868</strain>
    </source>
</reference>
<dbReference type="EMBL" id="BLKG01000060">
    <property type="protein sequence ID" value="GFF89312.1"/>
    <property type="molecule type" value="Genomic_DNA"/>
</dbReference>
<evidence type="ECO:0000313" key="4">
    <source>
        <dbReference type="EMBL" id="GIC88794.1"/>
    </source>
</evidence>
<feature type="region of interest" description="Disordered" evidence="1">
    <location>
        <begin position="81"/>
        <end position="136"/>
    </location>
</feature>
<evidence type="ECO:0000256" key="1">
    <source>
        <dbReference type="SAM" id="MobiDB-lite"/>
    </source>
</evidence>
<sequence length="136" mass="14763">MQLAASFITCIGNYFSAELPEIAIHDGDRVTAQPNQLSSMRDLRNSPINPDRQERHRVALEAVSNAKRGGTATLILLGVTFSGDRRHKNRESPGVELPSERGKNHWSQAKEDSTESPGLRENRIGGKGGPGGFSQG</sequence>
<reference evidence="4" key="4">
    <citation type="submission" date="2021-01" db="EMBL/GenBank/DDBJ databases">
        <title>Pan-genome distribution and transcriptional activeness of fungal secondary metabolism genes in Aspergillus section Fumigati.</title>
        <authorList>
            <person name="Takahashi H."/>
            <person name="Umemura M."/>
            <person name="Ninomiya A."/>
            <person name="Kusuya Y."/>
            <person name="Urayama S."/>
            <person name="Shimizu M."/>
            <person name="Watanabe A."/>
            <person name="Kamei K."/>
            <person name="Yaguchi T."/>
            <person name="Hagiwara D."/>
        </authorList>
    </citation>
    <scope>NUCLEOTIDE SEQUENCE</scope>
    <source>
        <strain evidence="4">IFM 46973</strain>
    </source>
</reference>
<dbReference type="Proteomes" id="UP000465266">
    <property type="component" value="Unassembled WGS sequence"/>
</dbReference>
<proteinExistence type="predicted"/>
<evidence type="ECO:0000313" key="2">
    <source>
        <dbReference type="EMBL" id="GFF24522.1"/>
    </source>
</evidence>